<feature type="non-terminal residue" evidence="3">
    <location>
        <position position="1"/>
    </location>
</feature>
<feature type="region of interest" description="Disordered" evidence="2">
    <location>
        <begin position="101"/>
        <end position="122"/>
    </location>
</feature>
<reference evidence="3" key="1">
    <citation type="submission" date="2018-05" db="EMBL/GenBank/DDBJ databases">
        <title>Draft genome of Mucuna pruriens seed.</title>
        <authorList>
            <person name="Nnadi N.E."/>
            <person name="Vos R."/>
            <person name="Hasami M.H."/>
            <person name="Devisetty U.K."/>
            <person name="Aguiy J.C."/>
        </authorList>
    </citation>
    <scope>NUCLEOTIDE SEQUENCE [LARGE SCALE GENOMIC DNA]</scope>
    <source>
        <strain evidence="3">JCA_2017</strain>
    </source>
</reference>
<keyword evidence="4" id="KW-1185">Reference proteome</keyword>
<dbReference type="AlphaFoldDB" id="A0A371HDU3"/>
<evidence type="ECO:0000256" key="2">
    <source>
        <dbReference type="SAM" id="MobiDB-lite"/>
    </source>
</evidence>
<proteinExistence type="predicted"/>
<feature type="coiled-coil region" evidence="1">
    <location>
        <begin position="142"/>
        <end position="176"/>
    </location>
</feature>
<feature type="compositionally biased region" description="Basic and acidic residues" evidence="2">
    <location>
        <begin position="104"/>
        <end position="122"/>
    </location>
</feature>
<keyword evidence="1" id="KW-0175">Coiled coil</keyword>
<evidence type="ECO:0000313" key="3">
    <source>
        <dbReference type="EMBL" id="RDY00958.1"/>
    </source>
</evidence>
<dbReference type="Proteomes" id="UP000257109">
    <property type="component" value="Unassembled WGS sequence"/>
</dbReference>
<gene>
    <name evidence="3" type="ORF">CR513_15807</name>
</gene>
<comment type="caution">
    <text evidence="3">The sequence shown here is derived from an EMBL/GenBank/DDBJ whole genome shotgun (WGS) entry which is preliminary data.</text>
</comment>
<name>A0A371HDU3_MUCPR</name>
<evidence type="ECO:0000313" key="4">
    <source>
        <dbReference type="Proteomes" id="UP000257109"/>
    </source>
</evidence>
<protein>
    <submittedName>
        <fullName evidence="3">Uncharacterized protein</fullName>
    </submittedName>
</protein>
<evidence type="ECO:0000256" key="1">
    <source>
        <dbReference type="SAM" id="Coils"/>
    </source>
</evidence>
<sequence length="217" mass="25322">MTWLSIAEDSQTRISHGLTSVGGGGEILHPPLFRDTRRRALEEDSSSLEKDHLKGTRMGTIELRSLIQLQHRAESIFLTFDDLRIETVEIELAGLQRQSKRKRKELDSREDEKSRETPKEKGLRELEWSQALLEEEELIAALAEVRSKEEDARGHLRQLQEQISLLKTEVVKYKLHNEYLEKRRRQRLAELTEEKRKAADWGLQANTAIQRLKEQAY</sequence>
<organism evidence="3 4">
    <name type="scientific">Mucuna pruriens</name>
    <name type="common">Velvet bean</name>
    <name type="synonym">Dolichos pruriens</name>
    <dbReference type="NCBI Taxonomy" id="157652"/>
    <lineage>
        <taxon>Eukaryota</taxon>
        <taxon>Viridiplantae</taxon>
        <taxon>Streptophyta</taxon>
        <taxon>Embryophyta</taxon>
        <taxon>Tracheophyta</taxon>
        <taxon>Spermatophyta</taxon>
        <taxon>Magnoliopsida</taxon>
        <taxon>eudicotyledons</taxon>
        <taxon>Gunneridae</taxon>
        <taxon>Pentapetalae</taxon>
        <taxon>rosids</taxon>
        <taxon>fabids</taxon>
        <taxon>Fabales</taxon>
        <taxon>Fabaceae</taxon>
        <taxon>Papilionoideae</taxon>
        <taxon>50 kb inversion clade</taxon>
        <taxon>NPAAA clade</taxon>
        <taxon>indigoferoid/millettioid clade</taxon>
        <taxon>Phaseoleae</taxon>
        <taxon>Mucuna</taxon>
    </lineage>
</organism>
<accession>A0A371HDU3</accession>
<dbReference type="EMBL" id="QJKJ01002873">
    <property type="protein sequence ID" value="RDY00958.1"/>
    <property type="molecule type" value="Genomic_DNA"/>
</dbReference>